<accession>A0A073IK73</accession>
<keyword evidence="1" id="KW-0732">Signal</keyword>
<dbReference type="Proteomes" id="UP000027734">
    <property type="component" value="Unassembled WGS sequence"/>
</dbReference>
<comment type="caution">
    <text evidence="3">The sequence shown here is derived from an EMBL/GenBank/DDBJ whole genome shotgun (WGS) entry which is preliminary data.</text>
</comment>
<protein>
    <submittedName>
        <fullName evidence="3">Nuclease</fullName>
    </submittedName>
</protein>
<dbReference type="STRING" id="1300350.Z948_668"/>
<name>A0A073IK73_9RHOB</name>
<dbReference type="PROSITE" id="PS50830">
    <property type="entry name" value="TNASE_3"/>
    <property type="match status" value="1"/>
</dbReference>
<evidence type="ECO:0000313" key="4">
    <source>
        <dbReference type="Proteomes" id="UP000027734"/>
    </source>
</evidence>
<feature type="domain" description="TNase-like" evidence="2">
    <location>
        <begin position="34"/>
        <end position="149"/>
    </location>
</feature>
<dbReference type="Pfam" id="PF00565">
    <property type="entry name" value="SNase"/>
    <property type="match status" value="1"/>
</dbReference>
<dbReference type="Gene3D" id="2.40.50.90">
    <property type="match status" value="1"/>
</dbReference>
<dbReference type="EMBL" id="JAMC01000002">
    <property type="protein sequence ID" value="KEJ89911.1"/>
    <property type="molecule type" value="Genomic_DNA"/>
</dbReference>
<evidence type="ECO:0000313" key="3">
    <source>
        <dbReference type="EMBL" id="KEJ89911.1"/>
    </source>
</evidence>
<dbReference type="OrthoDB" id="9805504at2"/>
<feature type="signal peptide" evidence="1">
    <location>
        <begin position="1"/>
        <end position="20"/>
    </location>
</feature>
<dbReference type="eggNOG" id="COG1525">
    <property type="taxonomic scope" value="Bacteria"/>
</dbReference>
<proteinExistence type="predicted"/>
<organism evidence="3 4">
    <name type="scientific">Sulfitobacter donghicola DSW-25 = KCTC 12864 = JCM 14565</name>
    <dbReference type="NCBI Taxonomy" id="1300350"/>
    <lineage>
        <taxon>Bacteria</taxon>
        <taxon>Pseudomonadati</taxon>
        <taxon>Pseudomonadota</taxon>
        <taxon>Alphaproteobacteria</taxon>
        <taxon>Rhodobacterales</taxon>
        <taxon>Roseobacteraceae</taxon>
        <taxon>Sulfitobacter</taxon>
    </lineage>
</organism>
<keyword evidence="4" id="KW-1185">Reference proteome</keyword>
<dbReference type="InterPro" id="IPR035437">
    <property type="entry name" value="SNase_OB-fold_sf"/>
</dbReference>
<feature type="chain" id="PRO_5001691627" evidence="1">
    <location>
        <begin position="21"/>
        <end position="224"/>
    </location>
</feature>
<gene>
    <name evidence="3" type="ORF">DSW25_06775</name>
</gene>
<dbReference type="AlphaFoldDB" id="A0A073IK73"/>
<sequence>MTAFLVLVLVAVGLSGEALRANENENVFAGKISVVDGDTFKIAGRSVRLHAIDAPENDQMCQTEQGVDWACGGWITKVVTDRYEGVQSRCETLDTDRYGRTVARCFALGEDVGAWLVREGMAFAYVKYGDDYAEIEREAAAVDRGLHAARLQSPSEHRRTRIKGRIPPDAKCNIKGNISADGKRIYHVVGQAFYEKTGINTAKGERWFCSTTAAQAAGWRASRR</sequence>
<dbReference type="SMART" id="SM00318">
    <property type="entry name" value="SNc"/>
    <property type="match status" value="1"/>
</dbReference>
<evidence type="ECO:0000256" key="1">
    <source>
        <dbReference type="SAM" id="SignalP"/>
    </source>
</evidence>
<dbReference type="SUPFAM" id="SSF50199">
    <property type="entry name" value="Staphylococcal nuclease"/>
    <property type="match status" value="1"/>
</dbReference>
<reference evidence="3 4" key="1">
    <citation type="submission" date="2014-01" db="EMBL/GenBank/DDBJ databases">
        <title>Sulfitobacter donghicola JCM 14565 Genome Sequencing.</title>
        <authorList>
            <person name="Lai Q."/>
            <person name="Hong Z."/>
        </authorList>
    </citation>
    <scope>NUCLEOTIDE SEQUENCE [LARGE SCALE GENOMIC DNA]</scope>
    <source>
        <strain evidence="3 4">JCM 14565</strain>
    </source>
</reference>
<evidence type="ECO:0000259" key="2">
    <source>
        <dbReference type="PROSITE" id="PS50830"/>
    </source>
</evidence>
<dbReference type="InterPro" id="IPR016071">
    <property type="entry name" value="Staphylococal_nuclease_OB-fold"/>
</dbReference>